<dbReference type="Pfam" id="PF08543">
    <property type="entry name" value="Phos_pyr_kin"/>
    <property type="match status" value="1"/>
</dbReference>
<dbReference type="PANTHER" id="PTHR10534:SF2">
    <property type="entry name" value="PYRIDOXAL KINASE"/>
    <property type="match status" value="1"/>
</dbReference>
<evidence type="ECO:0000256" key="6">
    <source>
        <dbReference type="ARBA" id="ARBA00018134"/>
    </source>
</evidence>
<evidence type="ECO:0000256" key="5">
    <source>
        <dbReference type="ARBA" id="ARBA00012104"/>
    </source>
</evidence>
<evidence type="ECO:0000313" key="16">
    <source>
        <dbReference type="EMBL" id="CAL5131786.1"/>
    </source>
</evidence>
<comment type="catalytic activity">
    <reaction evidence="13">
        <text>pyridoxal + ATP = pyridoxal 5'-phosphate + ADP + H(+)</text>
        <dbReference type="Rhea" id="RHEA:10224"/>
        <dbReference type="ChEBI" id="CHEBI:15378"/>
        <dbReference type="ChEBI" id="CHEBI:17310"/>
        <dbReference type="ChEBI" id="CHEBI:30616"/>
        <dbReference type="ChEBI" id="CHEBI:456216"/>
        <dbReference type="ChEBI" id="CHEBI:597326"/>
        <dbReference type="EC" id="2.7.1.35"/>
    </reaction>
    <physiologicalReaction direction="left-to-right" evidence="13">
        <dbReference type="Rhea" id="RHEA:10225"/>
    </physiologicalReaction>
</comment>
<dbReference type="PANTHER" id="PTHR10534">
    <property type="entry name" value="PYRIDOXAL KINASE"/>
    <property type="match status" value="1"/>
</dbReference>
<keyword evidence="8" id="KW-0547">Nucleotide-binding</keyword>
<dbReference type="EC" id="2.7.1.35" evidence="5"/>
<organism evidence="16 17">
    <name type="scientific">Calicophoron daubneyi</name>
    <name type="common">Rumen fluke</name>
    <name type="synonym">Paramphistomum daubneyi</name>
    <dbReference type="NCBI Taxonomy" id="300641"/>
    <lineage>
        <taxon>Eukaryota</taxon>
        <taxon>Metazoa</taxon>
        <taxon>Spiralia</taxon>
        <taxon>Lophotrochozoa</taxon>
        <taxon>Platyhelminthes</taxon>
        <taxon>Trematoda</taxon>
        <taxon>Digenea</taxon>
        <taxon>Plagiorchiida</taxon>
        <taxon>Pronocephalata</taxon>
        <taxon>Paramphistomoidea</taxon>
        <taxon>Paramphistomidae</taxon>
        <taxon>Calicophoron</taxon>
    </lineage>
</organism>
<evidence type="ECO:0000256" key="10">
    <source>
        <dbReference type="ARBA" id="ARBA00022840"/>
    </source>
</evidence>
<evidence type="ECO:0000256" key="7">
    <source>
        <dbReference type="ARBA" id="ARBA00022679"/>
    </source>
</evidence>
<evidence type="ECO:0000259" key="15">
    <source>
        <dbReference type="Pfam" id="PF08543"/>
    </source>
</evidence>
<evidence type="ECO:0000256" key="1">
    <source>
        <dbReference type="ARBA" id="ARBA00004750"/>
    </source>
</evidence>
<dbReference type="GO" id="GO:0005829">
    <property type="term" value="C:cytosol"/>
    <property type="evidence" value="ECO:0007669"/>
    <property type="project" value="TreeGrafter"/>
</dbReference>
<dbReference type="SUPFAM" id="SSF53613">
    <property type="entry name" value="Ribokinase-like"/>
    <property type="match status" value="1"/>
</dbReference>
<evidence type="ECO:0000256" key="13">
    <source>
        <dbReference type="ARBA" id="ARBA00047377"/>
    </source>
</evidence>
<comment type="pathway">
    <text evidence="1">Cofactor metabolism; pyridoxal 5'-phosphate salvage; pyridoxamine 5'-phosphate from pyridoxamine: step 1/1.</text>
</comment>
<dbReference type="InterPro" id="IPR013749">
    <property type="entry name" value="PM/HMP-P_kinase-1"/>
</dbReference>
<protein>
    <recommendedName>
        <fullName evidence="6">Pyridoxal kinase</fullName>
        <ecNumber evidence="5">2.7.1.35</ecNumber>
    </recommendedName>
    <alternativeName>
        <fullName evidence="11">Pyridoxine kinase</fullName>
    </alternativeName>
</protein>
<dbReference type="Proteomes" id="UP001497525">
    <property type="component" value="Unassembled WGS sequence"/>
</dbReference>
<sequence>MNLRVLSIQSHVVHGYVGNRSAVFPLQVLGIEVDYINSVQFSCHTGYPIYKGQVLDAKDLWELYNGLKANNLHRYTHVLTGYVGCASFLEAVADIVKDLKEANPDLKYYCDPVLGDRGGLYVPPDLIPVYKEKVLPLADVILPNQFEAELLSDCQITDEASALACIRVLHSRFKLPVVVISGTNVRPSSSDSGPDSATGDMILGYASHCVPSDFQSGDFKLSRDKVIEGLPCDNCGLEQIRLNIPLVPGEFTGTGDLFSALVLARLETRQKSGRGLSFSESFQMVISTMQAVICRTLSMANESAKNNKSELDCNSIELKLVQSVDDIRNPPCGDYVTHV</sequence>
<gene>
    <name evidence="16" type="ORF">CDAUBV1_LOCUS4330</name>
</gene>
<comment type="pathway">
    <text evidence="3">Cofactor metabolism; pyridoxal 5'-phosphate salvage; pyridoxal 5'-phosphate from pyridoxal: step 1/1.</text>
</comment>
<evidence type="ECO:0000256" key="2">
    <source>
        <dbReference type="ARBA" id="ARBA00004835"/>
    </source>
</evidence>
<dbReference type="AlphaFoldDB" id="A0AAV2T6I5"/>
<comment type="caution">
    <text evidence="16">The sequence shown here is derived from an EMBL/GenBank/DDBJ whole genome shotgun (WGS) entry which is preliminary data.</text>
</comment>
<keyword evidence="10" id="KW-0067">ATP-binding</keyword>
<evidence type="ECO:0000256" key="8">
    <source>
        <dbReference type="ARBA" id="ARBA00022741"/>
    </source>
</evidence>
<dbReference type="InterPro" id="IPR004625">
    <property type="entry name" value="PyrdxlKinase"/>
</dbReference>
<evidence type="ECO:0000256" key="3">
    <source>
        <dbReference type="ARBA" id="ARBA00005210"/>
    </source>
</evidence>
<evidence type="ECO:0000256" key="11">
    <source>
        <dbReference type="ARBA" id="ARBA00032808"/>
    </source>
</evidence>
<comment type="similarity">
    <text evidence="4">Belongs to the pyridoxine kinase family.</text>
</comment>
<keyword evidence="9" id="KW-0418">Kinase</keyword>
<evidence type="ECO:0000256" key="9">
    <source>
        <dbReference type="ARBA" id="ARBA00022777"/>
    </source>
</evidence>
<proteinExistence type="inferred from homology"/>
<evidence type="ECO:0000313" key="17">
    <source>
        <dbReference type="Proteomes" id="UP001497525"/>
    </source>
</evidence>
<accession>A0AAV2T6I5</accession>
<comment type="pathway">
    <text evidence="2">Cofactor metabolism; pyridoxal 5'-phosphate salvage; pyridoxine 5'-phosphate from pyridoxine: step 1/1.</text>
</comment>
<dbReference type="EMBL" id="CAXLJL010000103">
    <property type="protein sequence ID" value="CAL5131786.1"/>
    <property type="molecule type" value="Genomic_DNA"/>
</dbReference>
<dbReference type="Gene3D" id="3.40.1190.20">
    <property type="match status" value="1"/>
</dbReference>
<dbReference type="CDD" id="cd01173">
    <property type="entry name" value="pyridoxal_pyridoxamine_kinase"/>
    <property type="match status" value="1"/>
</dbReference>
<evidence type="ECO:0000256" key="14">
    <source>
        <dbReference type="ARBA" id="ARBA00048524"/>
    </source>
</evidence>
<evidence type="ECO:0000256" key="12">
    <source>
        <dbReference type="ARBA" id="ARBA00047310"/>
    </source>
</evidence>
<dbReference type="GO" id="GO:0005524">
    <property type="term" value="F:ATP binding"/>
    <property type="evidence" value="ECO:0007669"/>
    <property type="project" value="UniProtKB-KW"/>
</dbReference>
<name>A0AAV2T6I5_CALDB</name>
<dbReference type="GO" id="GO:0009443">
    <property type="term" value="P:pyridoxal 5'-phosphate salvage"/>
    <property type="evidence" value="ECO:0007669"/>
    <property type="project" value="InterPro"/>
</dbReference>
<reference evidence="16" key="1">
    <citation type="submission" date="2024-06" db="EMBL/GenBank/DDBJ databases">
        <authorList>
            <person name="Liu X."/>
            <person name="Lenzi L."/>
            <person name="Haldenby T S."/>
            <person name="Uol C."/>
        </authorList>
    </citation>
    <scope>NUCLEOTIDE SEQUENCE</scope>
</reference>
<dbReference type="GO" id="GO:0008478">
    <property type="term" value="F:pyridoxal kinase activity"/>
    <property type="evidence" value="ECO:0007669"/>
    <property type="project" value="UniProtKB-EC"/>
</dbReference>
<comment type="catalytic activity">
    <reaction evidence="14">
        <text>pyridoxine + ATP = pyridoxine 5'-phosphate + ADP + H(+)</text>
        <dbReference type="Rhea" id="RHEA:25108"/>
        <dbReference type="ChEBI" id="CHEBI:15378"/>
        <dbReference type="ChEBI" id="CHEBI:16709"/>
        <dbReference type="ChEBI" id="CHEBI:30616"/>
        <dbReference type="ChEBI" id="CHEBI:58589"/>
        <dbReference type="ChEBI" id="CHEBI:456216"/>
        <dbReference type="EC" id="2.7.1.35"/>
    </reaction>
    <physiologicalReaction direction="left-to-right" evidence="14">
        <dbReference type="Rhea" id="RHEA:25109"/>
    </physiologicalReaction>
</comment>
<dbReference type="InterPro" id="IPR029056">
    <property type="entry name" value="Ribokinase-like"/>
</dbReference>
<feature type="domain" description="Pyridoxamine kinase/Phosphomethylpyrimidine kinase" evidence="15">
    <location>
        <begin position="80"/>
        <end position="185"/>
    </location>
</feature>
<comment type="catalytic activity">
    <reaction evidence="12">
        <text>pyridoxamine + ATP = pyridoxamine 5'-phosphate + ADP + H(+)</text>
        <dbReference type="Rhea" id="RHEA:25104"/>
        <dbReference type="ChEBI" id="CHEBI:15378"/>
        <dbReference type="ChEBI" id="CHEBI:30616"/>
        <dbReference type="ChEBI" id="CHEBI:57761"/>
        <dbReference type="ChEBI" id="CHEBI:58451"/>
        <dbReference type="ChEBI" id="CHEBI:456216"/>
        <dbReference type="EC" id="2.7.1.35"/>
    </reaction>
    <physiologicalReaction direction="left-to-right" evidence="12">
        <dbReference type="Rhea" id="RHEA:25105"/>
    </physiologicalReaction>
</comment>
<dbReference type="NCBIfam" id="TIGR00687">
    <property type="entry name" value="pyridox_kin"/>
    <property type="match status" value="1"/>
</dbReference>
<keyword evidence="7" id="KW-0808">Transferase</keyword>
<evidence type="ECO:0000256" key="4">
    <source>
        <dbReference type="ARBA" id="ARBA00008805"/>
    </source>
</evidence>